<comment type="caution">
    <text evidence="1">The sequence shown here is derived from an EMBL/GenBank/DDBJ whole genome shotgun (WGS) entry which is preliminary data.</text>
</comment>
<dbReference type="AlphaFoldDB" id="A0AAV3XSB6"/>
<evidence type="ECO:0000313" key="2">
    <source>
        <dbReference type="Proteomes" id="UP000735302"/>
    </source>
</evidence>
<keyword evidence="2" id="KW-1185">Reference proteome</keyword>
<reference evidence="1 2" key="1">
    <citation type="journal article" date="2021" name="Elife">
        <title>Chloroplast acquisition without the gene transfer in kleptoplastic sea slugs, Plakobranchus ocellatus.</title>
        <authorList>
            <person name="Maeda T."/>
            <person name="Takahashi S."/>
            <person name="Yoshida T."/>
            <person name="Shimamura S."/>
            <person name="Takaki Y."/>
            <person name="Nagai Y."/>
            <person name="Toyoda A."/>
            <person name="Suzuki Y."/>
            <person name="Arimoto A."/>
            <person name="Ishii H."/>
            <person name="Satoh N."/>
            <person name="Nishiyama T."/>
            <person name="Hasebe M."/>
            <person name="Maruyama T."/>
            <person name="Minagawa J."/>
            <person name="Obokata J."/>
            <person name="Shigenobu S."/>
        </authorList>
    </citation>
    <scope>NUCLEOTIDE SEQUENCE [LARGE SCALE GENOMIC DNA]</scope>
</reference>
<protein>
    <submittedName>
        <fullName evidence="1">Uncharacterized protein</fullName>
    </submittedName>
</protein>
<sequence>MLDSAYSLHLSAGPFECEMPAKVVLTTVPDLFLDKRTGPGRLFFPELGSGRGKAEKVLLIAVPNLSLHKRTRPARLSALELGAEREITAKVFLITVPGLSLDKRVEPGKLWVFKRGALRERDPGQGFVDNCTGSIS</sequence>
<dbReference type="Proteomes" id="UP000735302">
    <property type="component" value="Unassembled WGS sequence"/>
</dbReference>
<accession>A0AAV3XSB6</accession>
<organism evidence="1 2">
    <name type="scientific">Plakobranchus ocellatus</name>
    <dbReference type="NCBI Taxonomy" id="259542"/>
    <lineage>
        <taxon>Eukaryota</taxon>
        <taxon>Metazoa</taxon>
        <taxon>Spiralia</taxon>
        <taxon>Lophotrochozoa</taxon>
        <taxon>Mollusca</taxon>
        <taxon>Gastropoda</taxon>
        <taxon>Heterobranchia</taxon>
        <taxon>Euthyneura</taxon>
        <taxon>Panpulmonata</taxon>
        <taxon>Sacoglossa</taxon>
        <taxon>Placobranchoidea</taxon>
        <taxon>Plakobranchidae</taxon>
        <taxon>Plakobranchus</taxon>
    </lineage>
</organism>
<dbReference type="EMBL" id="BLXT01000020">
    <property type="protein sequence ID" value="GFN73651.1"/>
    <property type="molecule type" value="Genomic_DNA"/>
</dbReference>
<proteinExistence type="predicted"/>
<evidence type="ECO:0000313" key="1">
    <source>
        <dbReference type="EMBL" id="GFN73651.1"/>
    </source>
</evidence>
<name>A0AAV3XSB6_9GAST</name>
<gene>
    <name evidence="1" type="ORF">PoB_000015700</name>
</gene>